<reference evidence="1" key="1">
    <citation type="submission" date="2020-10" db="EMBL/GenBank/DDBJ databases">
        <authorList>
            <person name="Gilroy R."/>
        </authorList>
    </citation>
    <scope>NUCLEOTIDE SEQUENCE</scope>
    <source>
        <strain evidence="1">CHK176-6737</strain>
    </source>
</reference>
<comment type="caution">
    <text evidence="1">The sequence shown here is derived from an EMBL/GenBank/DDBJ whole genome shotgun (WGS) entry which is preliminary data.</text>
</comment>
<reference evidence="1" key="2">
    <citation type="journal article" date="2021" name="PeerJ">
        <title>Extensive microbial diversity within the chicken gut microbiome revealed by metagenomics and culture.</title>
        <authorList>
            <person name="Gilroy R."/>
            <person name="Ravi A."/>
            <person name="Getino M."/>
            <person name="Pursley I."/>
            <person name="Horton D.L."/>
            <person name="Alikhan N.F."/>
            <person name="Baker D."/>
            <person name="Gharbi K."/>
            <person name="Hall N."/>
            <person name="Watson M."/>
            <person name="Adriaenssens E.M."/>
            <person name="Foster-Nyarko E."/>
            <person name="Jarju S."/>
            <person name="Secka A."/>
            <person name="Antonio M."/>
            <person name="Oren A."/>
            <person name="Chaudhuri R.R."/>
            <person name="La Ragione R."/>
            <person name="Hildebrand F."/>
            <person name="Pallen M.J."/>
        </authorList>
    </citation>
    <scope>NUCLEOTIDE SEQUENCE</scope>
    <source>
        <strain evidence="1">CHK176-6737</strain>
    </source>
</reference>
<evidence type="ECO:0000313" key="1">
    <source>
        <dbReference type="EMBL" id="HIU69423.1"/>
    </source>
</evidence>
<gene>
    <name evidence="1" type="ORF">IAD23_05625</name>
</gene>
<dbReference type="Gene3D" id="3.20.20.150">
    <property type="entry name" value="Divalent-metal-dependent TIM barrel enzymes"/>
    <property type="match status" value="1"/>
</dbReference>
<protein>
    <submittedName>
        <fullName evidence="1">Uncharacterized protein</fullName>
    </submittedName>
</protein>
<dbReference type="AlphaFoldDB" id="A0A9D1SNZ8"/>
<dbReference type="Proteomes" id="UP000824125">
    <property type="component" value="Unassembled WGS sequence"/>
</dbReference>
<accession>A0A9D1SNZ8</accession>
<evidence type="ECO:0000313" key="2">
    <source>
        <dbReference type="Proteomes" id="UP000824125"/>
    </source>
</evidence>
<dbReference type="SUPFAM" id="SSF51658">
    <property type="entry name" value="Xylose isomerase-like"/>
    <property type="match status" value="1"/>
</dbReference>
<dbReference type="EMBL" id="DVNM01000031">
    <property type="protein sequence ID" value="HIU69423.1"/>
    <property type="molecule type" value="Genomic_DNA"/>
</dbReference>
<name>A0A9D1SNZ8_9FIRM</name>
<dbReference type="InterPro" id="IPR036237">
    <property type="entry name" value="Xyl_isomerase-like_sf"/>
</dbReference>
<proteinExistence type="predicted"/>
<sequence length="117" mass="13461">MDLGMPTLIGCKTTEECAALCHDLKLQFVELNMNLPQYQPRRTDAAQLRALAQRYGIYYTIHLDENLNPGDFNPYVAEAWRRSATARSTCPSILHWPGSVTPAQWWRSKRPKPCKNR</sequence>
<organism evidence="1 2">
    <name type="scientific">Candidatus Scybalenecus merdavium</name>
    <dbReference type="NCBI Taxonomy" id="2840939"/>
    <lineage>
        <taxon>Bacteria</taxon>
        <taxon>Bacillati</taxon>
        <taxon>Bacillota</taxon>
        <taxon>Clostridia</taxon>
        <taxon>Eubacteriales</taxon>
        <taxon>Oscillospiraceae</taxon>
        <taxon>Oscillospiraceae incertae sedis</taxon>
        <taxon>Candidatus Scybalenecus</taxon>
    </lineage>
</organism>